<dbReference type="GO" id="GO:0030154">
    <property type="term" value="P:cell differentiation"/>
    <property type="evidence" value="ECO:0007669"/>
    <property type="project" value="TreeGrafter"/>
</dbReference>
<evidence type="ECO:0000256" key="4">
    <source>
        <dbReference type="ARBA" id="ARBA00022833"/>
    </source>
</evidence>
<dbReference type="FunFam" id="3.30.50.10:FF:000018">
    <property type="entry name" value="GATA transcription factor"/>
    <property type="match status" value="1"/>
</dbReference>
<evidence type="ECO:0000313" key="9">
    <source>
        <dbReference type="Proteomes" id="UP000515123"/>
    </source>
</evidence>
<dbReference type="PANTHER" id="PTHR45658">
    <property type="entry name" value="GATA TRANSCRIPTION FACTOR"/>
    <property type="match status" value="1"/>
</dbReference>
<feature type="region of interest" description="Disordered" evidence="7">
    <location>
        <begin position="119"/>
        <end position="201"/>
    </location>
</feature>
<proteinExistence type="inferred from homology"/>
<dbReference type="PROSITE" id="PS50114">
    <property type="entry name" value="GATA_ZN_FINGER_2"/>
    <property type="match status" value="1"/>
</dbReference>
<dbReference type="GO" id="GO:0005634">
    <property type="term" value="C:nucleus"/>
    <property type="evidence" value="ECO:0007669"/>
    <property type="project" value="TreeGrafter"/>
</dbReference>
<dbReference type="Proteomes" id="UP000515123">
    <property type="component" value="Linkage group 7"/>
</dbReference>
<dbReference type="CDD" id="cd00202">
    <property type="entry name" value="ZnF_GATA"/>
    <property type="match status" value="1"/>
</dbReference>
<evidence type="ECO:0000256" key="3">
    <source>
        <dbReference type="ARBA" id="ARBA00022771"/>
    </source>
</evidence>
<protein>
    <submittedName>
        <fullName evidence="10">GATA transcription factor 12-like</fullName>
    </submittedName>
</protein>
<sequence>MQLLLPFSHSSLSLSLSLSLFPLNPHENKNPQTHLSLSLSLSLSLFLSLVHMEMKGERNAPLSGEAPARSPPESESPAPSPASSVLGDFMPGPTVETGEDVSLEWLSIYVEQCLSSSTTFSNPHSLTTPPSSTTNNNNNNIKNNNNNNNIKNNNNNKNNKNPNSQTPQFCQETPQLPQNPIPVPAKSRTKRRRITTTPRSLLGPLGEARYEYDYDYDYDYGPLLLAPPDPPLLHQTQWLADSELLSFPKTNPLKEEDRSGSESKNPTPKGAEGDDDDDDDNEEEKKGKEEEEEEGGQQQLGGQGQGQGQQLRRCTHCLSHKTPQWRAGPLGPKTLCNACGVRFKSGRLLPEYRPAKSPTFVSYKHSNSHKKVMEMRMMAILSSQSN</sequence>
<keyword evidence="5" id="KW-0010">Activator</keyword>
<dbReference type="InterPro" id="IPR051140">
    <property type="entry name" value="GATA_TF"/>
</dbReference>
<dbReference type="GeneID" id="109713408"/>
<reference evidence="10" key="2">
    <citation type="submission" date="2025-08" db="UniProtKB">
        <authorList>
            <consortium name="RefSeq"/>
        </authorList>
    </citation>
    <scope>IDENTIFICATION</scope>
    <source>
        <tissue evidence="10">Leaf</tissue>
    </source>
</reference>
<dbReference type="SMART" id="SM00401">
    <property type="entry name" value="ZnF_GATA"/>
    <property type="match status" value="1"/>
</dbReference>
<keyword evidence="2" id="KW-0479">Metal-binding</keyword>
<feature type="compositionally biased region" description="Basic and acidic residues" evidence="7">
    <location>
        <begin position="252"/>
        <end position="261"/>
    </location>
</feature>
<evidence type="ECO:0000256" key="5">
    <source>
        <dbReference type="ARBA" id="ARBA00023159"/>
    </source>
</evidence>
<evidence type="ECO:0000256" key="2">
    <source>
        <dbReference type="ARBA" id="ARBA00022723"/>
    </source>
</evidence>
<dbReference type="SUPFAM" id="SSF57716">
    <property type="entry name" value="Glucocorticoid receptor-like (DNA-binding domain)"/>
    <property type="match status" value="1"/>
</dbReference>
<organism evidence="9 10">
    <name type="scientific">Ananas comosus</name>
    <name type="common">Pineapple</name>
    <name type="synonym">Ananas ananas</name>
    <dbReference type="NCBI Taxonomy" id="4615"/>
    <lineage>
        <taxon>Eukaryota</taxon>
        <taxon>Viridiplantae</taxon>
        <taxon>Streptophyta</taxon>
        <taxon>Embryophyta</taxon>
        <taxon>Tracheophyta</taxon>
        <taxon>Spermatophyta</taxon>
        <taxon>Magnoliopsida</taxon>
        <taxon>Liliopsida</taxon>
        <taxon>Poales</taxon>
        <taxon>Bromeliaceae</taxon>
        <taxon>Bromelioideae</taxon>
        <taxon>Ananas</taxon>
    </lineage>
</organism>
<keyword evidence="9" id="KW-1185">Reference proteome</keyword>
<dbReference type="PROSITE" id="PS00344">
    <property type="entry name" value="GATA_ZN_FINGER_1"/>
    <property type="match status" value="1"/>
</dbReference>
<dbReference type="InterPro" id="IPR013088">
    <property type="entry name" value="Znf_NHR/GATA"/>
</dbReference>
<dbReference type="AlphaFoldDB" id="A0A6P5FIP9"/>
<feature type="domain" description="GATA-type" evidence="8">
    <location>
        <begin position="308"/>
        <end position="344"/>
    </location>
</feature>
<feature type="compositionally biased region" description="Gly residues" evidence="7">
    <location>
        <begin position="298"/>
        <end position="307"/>
    </location>
</feature>
<feature type="compositionally biased region" description="Polar residues" evidence="7">
    <location>
        <begin position="162"/>
        <end position="176"/>
    </location>
</feature>
<feature type="compositionally biased region" description="Acidic residues" evidence="7">
    <location>
        <begin position="273"/>
        <end position="282"/>
    </location>
</feature>
<feature type="compositionally biased region" description="Low complexity" evidence="7">
    <location>
        <begin position="65"/>
        <end position="84"/>
    </location>
</feature>
<feature type="compositionally biased region" description="Low complexity" evidence="7">
    <location>
        <begin position="121"/>
        <end position="161"/>
    </location>
</feature>
<dbReference type="GO" id="GO:0008270">
    <property type="term" value="F:zinc ion binding"/>
    <property type="evidence" value="ECO:0007669"/>
    <property type="project" value="UniProtKB-KW"/>
</dbReference>
<gene>
    <name evidence="10" type="primary">LOC109713408</name>
</gene>
<dbReference type="RefSeq" id="XP_020093060.1">
    <property type="nucleotide sequence ID" value="XM_020237471.1"/>
</dbReference>
<reference evidence="9" key="1">
    <citation type="journal article" date="2015" name="Nat. Genet.">
        <title>The pineapple genome and the evolution of CAM photosynthesis.</title>
        <authorList>
            <person name="Ming R."/>
            <person name="VanBuren R."/>
            <person name="Wai C.M."/>
            <person name="Tang H."/>
            <person name="Schatz M.C."/>
            <person name="Bowers J.E."/>
            <person name="Lyons E."/>
            <person name="Wang M.L."/>
            <person name="Chen J."/>
            <person name="Biggers E."/>
            <person name="Zhang J."/>
            <person name="Huang L."/>
            <person name="Zhang L."/>
            <person name="Miao W."/>
            <person name="Zhang J."/>
            <person name="Ye Z."/>
            <person name="Miao C."/>
            <person name="Lin Z."/>
            <person name="Wang H."/>
            <person name="Zhou H."/>
            <person name="Yim W.C."/>
            <person name="Priest H.D."/>
            <person name="Zheng C."/>
            <person name="Woodhouse M."/>
            <person name="Edger P.P."/>
            <person name="Guyot R."/>
            <person name="Guo H.B."/>
            <person name="Guo H."/>
            <person name="Zheng G."/>
            <person name="Singh R."/>
            <person name="Sharma A."/>
            <person name="Min X."/>
            <person name="Zheng Y."/>
            <person name="Lee H."/>
            <person name="Gurtowski J."/>
            <person name="Sedlazeck F.J."/>
            <person name="Harkess A."/>
            <person name="McKain M.R."/>
            <person name="Liao Z."/>
            <person name="Fang J."/>
            <person name="Liu J."/>
            <person name="Zhang X."/>
            <person name="Zhang Q."/>
            <person name="Hu W."/>
            <person name="Qin Y."/>
            <person name="Wang K."/>
            <person name="Chen L.Y."/>
            <person name="Shirley N."/>
            <person name="Lin Y.R."/>
            <person name="Liu L.Y."/>
            <person name="Hernandez A.G."/>
            <person name="Wright C.L."/>
            <person name="Bulone V."/>
            <person name="Tuskan G.A."/>
            <person name="Heath K."/>
            <person name="Zee F."/>
            <person name="Moore P.H."/>
            <person name="Sunkar R."/>
            <person name="Leebens-Mack J.H."/>
            <person name="Mockler T."/>
            <person name="Bennetzen J.L."/>
            <person name="Freeling M."/>
            <person name="Sankoff D."/>
            <person name="Paterson A.H."/>
            <person name="Zhu X."/>
            <person name="Yang X."/>
            <person name="Smith J.A."/>
            <person name="Cushman J.C."/>
            <person name="Paull R.E."/>
            <person name="Yu Q."/>
        </authorList>
    </citation>
    <scope>NUCLEOTIDE SEQUENCE [LARGE SCALE GENOMIC DNA]</scope>
    <source>
        <strain evidence="9">cv. F153</strain>
    </source>
</reference>
<feature type="region of interest" description="Disordered" evidence="7">
    <location>
        <begin position="58"/>
        <end position="96"/>
    </location>
</feature>
<evidence type="ECO:0000256" key="7">
    <source>
        <dbReference type="SAM" id="MobiDB-lite"/>
    </source>
</evidence>
<evidence type="ECO:0000256" key="1">
    <source>
        <dbReference type="ARBA" id="ARBA00005694"/>
    </source>
</evidence>
<dbReference type="InterPro" id="IPR000679">
    <property type="entry name" value="Znf_GATA"/>
</dbReference>
<dbReference type="Pfam" id="PF00320">
    <property type="entry name" value="GATA"/>
    <property type="match status" value="1"/>
</dbReference>
<evidence type="ECO:0000259" key="8">
    <source>
        <dbReference type="PROSITE" id="PS50114"/>
    </source>
</evidence>
<keyword evidence="4" id="KW-0862">Zinc</keyword>
<evidence type="ECO:0000313" key="10">
    <source>
        <dbReference type="RefSeq" id="XP_020093060.1"/>
    </source>
</evidence>
<dbReference type="GO" id="GO:0006355">
    <property type="term" value="P:regulation of DNA-templated transcription"/>
    <property type="evidence" value="ECO:0007669"/>
    <property type="project" value="InterPro"/>
</dbReference>
<dbReference type="Gene3D" id="3.30.50.10">
    <property type="entry name" value="Erythroid Transcription Factor GATA-1, subunit A"/>
    <property type="match status" value="1"/>
</dbReference>
<evidence type="ECO:0000256" key="6">
    <source>
        <dbReference type="PROSITE-ProRule" id="PRU00094"/>
    </source>
</evidence>
<feature type="region of interest" description="Disordered" evidence="7">
    <location>
        <begin position="250"/>
        <end position="307"/>
    </location>
</feature>
<accession>A0A6P5FIP9</accession>
<dbReference type="GO" id="GO:0043565">
    <property type="term" value="F:sequence-specific DNA binding"/>
    <property type="evidence" value="ECO:0007669"/>
    <property type="project" value="InterPro"/>
</dbReference>
<dbReference type="PANTHER" id="PTHR45658:SF37">
    <property type="entry name" value="GATA TRANSCRIPTION FACTOR 2-LIKE"/>
    <property type="match status" value="1"/>
</dbReference>
<name>A0A6P5FIP9_ANACO</name>
<dbReference type="OrthoDB" id="2162994at2759"/>
<comment type="similarity">
    <text evidence="1">Belongs to the type IV zinc-finger family. Class A subfamily.</text>
</comment>
<keyword evidence="3 6" id="KW-0863">Zinc-finger</keyword>